<dbReference type="NCBIfam" id="NF010290">
    <property type="entry name" value="PRK13730.1"/>
    <property type="match status" value="1"/>
</dbReference>
<dbReference type="NCBIfam" id="TIGR02742">
    <property type="entry name" value="TrbC_Ftype"/>
    <property type="match status" value="1"/>
</dbReference>
<dbReference type="EMBL" id="AAKRET010000031">
    <property type="protein sequence ID" value="ECU8356225.1"/>
    <property type="molecule type" value="Genomic_DNA"/>
</dbReference>
<sequence length="227" mass="25643">MHRKIKYLAGLIMVISGTVSAGGVANTPENRQFLKQQEELSRQLRDRPDAELKAWADRQIQANPLVQSDRHFLDDLARKQQTSQADKPEQGAVYFISFSIPEEGLKRMLGETRRYGIPATLRGMRDNDLKATADAVLSLVKDGATDGVQIDPTLFTKYDIRSVPTLVVYCRQGYDVIRGNLRVKQALEKVVTAGTAGRWLPDYLMVPEINRNDIPCGINSRKEMLWR</sequence>
<organism evidence="2">
    <name type="scientific">Salmonella typhimurium</name>
    <dbReference type="NCBI Taxonomy" id="90371"/>
    <lineage>
        <taxon>Bacteria</taxon>
        <taxon>Pseudomonadati</taxon>
        <taxon>Pseudomonadota</taxon>
        <taxon>Gammaproteobacteria</taxon>
        <taxon>Enterobacterales</taxon>
        <taxon>Enterobacteriaceae</taxon>
        <taxon>Salmonella</taxon>
    </lineage>
</organism>
<comment type="caution">
    <text evidence="2">The sequence shown here is derived from an EMBL/GenBank/DDBJ whole genome shotgun (WGS) entry which is preliminary data.</text>
</comment>
<keyword evidence="1" id="KW-0732">Signal</keyword>
<gene>
    <name evidence="2" type="primary">trbC</name>
    <name evidence="2" type="ORF">B1P38_22110</name>
</gene>
<protein>
    <submittedName>
        <fullName evidence="2">Type-F conjugative transfer system pilin assembly protein TrbC</fullName>
    </submittedName>
</protein>
<dbReference type="AlphaFoldDB" id="A0A607DEI1"/>
<feature type="signal peptide" evidence="1">
    <location>
        <begin position="1"/>
        <end position="21"/>
    </location>
</feature>
<accession>A0A607DEI1</accession>
<evidence type="ECO:0000313" key="2">
    <source>
        <dbReference type="EMBL" id="ECU8356225.1"/>
    </source>
</evidence>
<reference evidence="2" key="1">
    <citation type="submission" date="2018-08" db="EMBL/GenBank/DDBJ databases">
        <authorList>
            <consortium name="PulseNet: The National Subtyping Network for Foodborne Disease Surveillance"/>
            <person name="Tarr C.L."/>
            <person name="Trees E."/>
            <person name="Katz L.S."/>
            <person name="Carleton-Romer H.A."/>
            <person name="Stroika S."/>
            <person name="Kucerova Z."/>
            <person name="Roache K.F."/>
            <person name="Sabol A.L."/>
            <person name="Besser J."/>
            <person name="Gerner-Smidt P."/>
        </authorList>
    </citation>
    <scope>NUCLEOTIDE SEQUENCE [LARGE SCALE GENOMIC DNA]</scope>
    <source>
        <strain evidence="2">PNUSAS008736</strain>
    </source>
</reference>
<dbReference type="Proteomes" id="UP000839911">
    <property type="component" value="Unassembled WGS sequence"/>
</dbReference>
<evidence type="ECO:0000256" key="1">
    <source>
        <dbReference type="SAM" id="SignalP"/>
    </source>
</evidence>
<dbReference type="InterPro" id="IPR014113">
    <property type="entry name" value="T4SS_TrbC_subgr"/>
</dbReference>
<name>A0A607DEI1_SALTM</name>
<dbReference type="InterPro" id="IPR019106">
    <property type="entry name" value="T4SS_TrbC"/>
</dbReference>
<dbReference type="Pfam" id="PF09673">
    <property type="entry name" value="TrbC_Ftype"/>
    <property type="match status" value="1"/>
</dbReference>
<proteinExistence type="predicted"/>
<feature type="chain" id="PRO_5024907212" evidence="1">
    <location>
        <begin position="22"/>
        <end position="227"/>
    </location>
</feature>